<dbReference type="InterPro" id="IPR032675">
    <property type="entry name" value="LRR_dom_sf"/>
</dbReference>
<dbReference type="Proteomes" id="UP001228581">
    <property type="component" value="Unassembled WGS sequence"/>
</dbReference>
<proteinExistence type="predicted"/>
<dbReference type="InterPro" id="IPR052595">
    <property type="entry name" value="LRRC69/RLP"/>
</dbReference>
<protein>
    <recommendedName>
        <fullName evidence="3">Leucine-rich repeat domain-containing protein</fullName>
    </recommendedName>
</protein>
<evidence type="ECO:0008006" key="3">
    <source>
        <dbReference type="Google" id="ProtNLM"/>
    </source>
</evidence>
<dbReference type="PANTHER" id="PTHR48057">
    <property type="entry name" value="LEUCINE-RICH REPEAT SERINE/THREONINE-PROTEIN KINASE 1"/>
    <property type="match status" value="1"/>
</dbReference>
<evidence type="ECO:0000313" key="2">
    <source>
        <dbReference type="Proteomes" id="UP001228581"/>
    </source>
</evidence>
<reference evidence="1 2" key="1">
    <citation type="submission" date="2023-05" db="EMBL/GenBank/DDBJ databases">
        <authorList>
            <person name="Zhang X."/>
        </authorList>
    </citation>
    <scope>NUCLEOTIDE SEQUENCE [LARGE SCALE GENOMIC DNA]</scope>
    <source>
        <strain evidence="1 2">DM2B3-1</strain>
    </source>
</reference>
<gene>
    <name evidence="1" type="ORF">QNI19_11910</name>
</gene>
<evidence type="ECO:0000313" key="1">
    <source>
        <dbReference type="EMBL" id="MDJ1493640.1"/>
    </source>
</evidence>
<accession>A0ABT7CKZ3</accession>
<comment type="caution">
    <text evidence="1">The sequence shown here is derived from an EMBL/GenBank/DDBJ whole genome shotgun (WGS) entry which is preliminary data.</text>
</comment>
<dbReference type="SUPFAM" id="SSF52058">
    <property type="entry name" value="L domain-like"/>
    <property type="match status" value="1"/>
</dbReference>
<dbReference type="Gene3D" id="3.80.10.10">
    <property type="entry name" value="Ribonuclease Inhibitor"/>
    <property type="match status" value="1"/>
</dbReference>
<sequence>MEELEVITDSLKANWASYTEVKKLIVKGAKEKFPSEIVQLKNLEYLSIEGVSGITDSIFELNTLKELHLKGKLTDNKFSKSYPDRFDKLTVVTRLSLGSAPAPFPASVWRMPALKTLTLTIEDCRSLPPGNFSSLSQLEELHLISNHFSDEVLTEIASLSKLRFITLDVINVNNYPLKADLSALGRAVNLEEIVIHNAQLDTLPVSFKELKNLKSFRLEATNLRRFETSLVPYFENLPESLESLYLDYIGFDVVPENIGRLKKLKSLYLTSKCITKGYENLLLLPHCEQIYFRFYRGDSSDPLGEKIEYGKDKRTKYGELRDYVEEKGMDIEMQKQFMRFIYKDPETALDKDALFHLLDYPNKRIREEAFAQLAPLIRNPFSDGFVKDKAVIALTGKIKQRKTQELAGVLKEKGYRFSPVLDKSVTHLIISPTERTYTSLLYSSTVHLALPEHLMGLLEKEATPFLKAGDVILEDSLMALLFSEDESNTLLALEMMLEGGIPENRFTEFTICFLMKRYQQKDTKEAFRRVIEKHCSAIWQHFLRSNARKSILEDSNHKIIRHEVIKLDVFLRKGLEIGFATSKAWFVYFFDRILDFQPDLAELPVRCLITDHTLDLIQVDRWRESSPLNLGKSLSRGLINTANLTQIERVIITARDFADLTTSNYSFFANLKKMPNLQEIIISGTSDLSWVQDRLAKTIEKARRELPSVVITQDKKPSV</sequence>
<dbReference type="EMBL" id="JASJOT010000006">
    <property type="protein sequence ID" value="MDJ1493640.1"/>
    <property type="molecule type" value="Genomic_DNA"/>
</dbReference>
<organism evidence="1 2">
    <name type="scientific">Xanthocytophaga flava</name>
    <dbReference type="NCBI Taxonomy" id="3048013"/>
    <lineage>
        <taxon>Bacteria</taxon>
        <taxon>Pseudomonadati</taxon>
        <taxon>Bacteroidota</taxon>
        <taxon>Cytophagia</taxon>
        <taxon>Cytophagales</taxon>
        <taxon>Rhodocytophagaceae</taxon>
        <taxon>Xanthocytophaga</taxon>
    </lineage>
</organism>
<dbReference type="RefSeq" id="WP_313996013.1">
    <property type="nucleotide sequence ID" value="NZ_JASJOT010000006.1"/>
</dbReference>
<name>A0ABT7CKZ3_9BACT</name>
<keyword evidence="2" id="KW-1185">Reference proteome</keyword>